<dbReference type="GO" id="GO:0005524">
    <property type="term" value="F:ATP binding"/>
    <property type="evidence" value="ECO:0007669"/>
    <property type="project" value="InterPro"/>
</dbReference>
<protein>
    <recommendedName>
        <fullName evidence="5">Putative phosphoenolpyruvate synthase regulatory protein</fullName>
        <shortName evidence="5">PEP synthase regulatory protein</shortName>
        <shortName evidence="5">PSRP</shortName>
        <ecNumber evidence="5">2.7.11.33</ecNumber>
        <ecNumber evidence="5">2.7.4.28</ecNumber>
    </recommendedName>
    <alternativeName>
        <fullName evidence="5">Pyruvate, water dikinase regulatory protein</fullName>
    </alternativeName>
</protein>
<dbReference type="GO" id="GO:0043531">
    <property type="term" value="F:ADP binding"/>
    <property type="evidence" value="ECO:0007669"/>
    <property type="project" value="UniProtKB-UniRule"/>
</dbReference>
<sequence>MSRMQRTVFFISDSTGITAETIGNSILAQFEGMQFDRHRLPFIDTPEKAEAAALRIKTRYAQTGIRPIVINTMADRSLCEIVATSGALMLDVFAPFIGPLEEELGAKRSGAVNRSHGLIDYERYEARINATNYALAHDDGVDVDYSQAELILIGVSRSGKTPTCLYMALHYGVRAANYPLTDEDLEQLELPARLRPYRDRLFGLTIDPERLAQIREQRRPGSRYATVAQCRWELEQADRLMRRAGIPSLNTTHVSIEEIASKILDRFGIERTLF</sequence>
<feature type="binding site" evidence="5">
    <location>
        <begin position="154"/>
        <end position="161"/>
    </location>
    <ligand>
        <name>ADP</name>
        <dbReference type="ChEBI" id="CHEBI:456216"/>
    </ligand>
</feature>
<dbReference type="NCBIfam" id="NF003742">
    <property type="entry name" value="PRK05339.1"/>
    <property type="match status" value="1"/>
</dbReference>
<dbReference type="AlphaFoldDB" id="A0A2Z6E622"/>
<evidence type="ECO:0000256" key="2">
    <source>
        <dbReference type="ARBA" id="ARBA00022679"/>
    </source>
</evidence>
<evidence type="ECO:0000256" key="3">
    <source>
        <dbReference type="ARBA" id="ARBA00022741"/>
    </source>
</evidence>
<name>A0A2Z6E622_9GAMM</name>
<keyword evidence="7" id="KW-1185">Reference proteome</keyword>
<comment type="function">
    <text evidence="5">Bifunctional serine/threonine kinase and phosphorylase involved in the regulation of the phosphoenolpyruvate synthase (PEPS) by catalyzing its phosphorylation/dephosphorylation.</text>
</comment>
<evidence type="ECO:0000256" key="1">
    <source>
        <dbReference type="ARBA" id="ARBA00022527"/>
    </source>
</evidence>
<evidence type="ECO:0000256" key="4">
    <source>
        <dbReference type="ARBA" id="ARBA00022777"/>
    </source>
</evidence>
<reference evidence="7" key="2">
    <citation type="submission" date="2018-06" db="EMBL/GenBank/DDBJ databases">
        <title>Genome sequence of Rhodanobacteraceae bacterium strain Dysh456.</title>
        <authorList>
            <person name="Fukui M."/>
        </authorList>
    </citation>
    <scope>NUCLEOTIDE SEQUENCE [LARGE SCALE GENOMIC DNA]</scope>
    <source>
        <strain evidence="7">Dysh456</strain>
    </source>
</reference>
<dbReference type="PANTHER" id="PTHR31756:SF3">
    <property type="entry name" value="PYRUVATE, PHOSPHATE DIKINASE REGULATORY PROTEIN 1, CHLOROPLASTIC"/>
    <property type="match status" value="1"/>
</dbReference>
<accession>A0A2Z6E622</accession>
<organism evidence="6 7">
    <name type="scientific">Aerosticca soli</name>
    <dbReference type="NCBI Taxonomy" id="2010829"/>
    <lineage>
        <taxon>Bacteria</taxon>
        <taxon>Pseudomonadati</taxon>
        <taxon>Pseudomonadota</taxon>
        <taxon>Gammaproteobacteria</taxon>
        <taxon>Lysobacterales</taxon>
        <taxon>Rhodanobacteraceae</taxon>
        <taxon>Aerosticca</taxon>
    </lineage>
</organism>
<dbReference type="EC" id="2.7.11.33" evidence="5"/>
<evidence type="ECO:0000313" key="6">
    <source>
        <dbReference type="EMBL" id="BBD80605.1"/>
    </source>
</evidence>
<comment type="catalytic activity">
    <reaction evidence="5">
        <text>[pyruvate, water dikinase]-phosphate + phosphate + H(+) = [pyruvate, water dikinase] + diphosphate</text>
        <dbReference type="Rhea" id="RHEA:48580"/>
        <dbReference type="Rhea" id="RHEA-COMP:11425"/>
        <dbReference type="Rhea" id="RHEA-COMP:11426"/>
        <dbReference type="ChEBI" id="CHEBI:15378"/>
        <dbReference type="ChEBI" id="CHEBI:33019"/>
        <dbReference type="ChEBI" id="CHEBI:43176"/>
        <dbReference type="ChEBI" id="CHEBI:43474"/>
        <dbReference type="ChEBI" id="CHEBI:68546"/>
        <dbReference type="EC" id="2.7.4.28"/>
    </reaction>
</comment>
<reference evidence="7" key="1">
    <citation type="submission" date="2018-04" db="EMBL/GenBank/DDBJ databases">
        <authorList>
            <person name="Watanabe M."/>
            <person name="Kojima H."/>
        </authorList>
    </citation>
    <scope>NUCLEOTIDE SEQUENCE [LARGE SCALE GENOMIC DNA]</scope>
    <source>
        <strain evidence="7">Dysh456</strain>
    </source>
</reference>
<evidence type="ECO:0000313" key="7">
    <source>
        <dbReference type="Proteomes" id="UP000270530"/>
    </source>
</evidence>
<dbReference type="PANTHER" id="PTHR31756">
    <property type="entry name" value="PYRUVATE, PHOSPHATE DIKINASE REGULATORY PROTEIN 1, CHLOROPLASTIC"/>
    <property type="match status" value="1"/>
</dbReference>
<keyword evidence="1 5" id="KW-0723">Serine/threonine-protein kinase</keyword>
<dbReference type="Proteomes" id="UP000270530">
    <property type="component" value="Chromosome"/>
</dbReference>
<proteinExistence type="inferred from homology"/>
<gene>
    <name evidence="6" type="ORF">ALSL_1964</name>
</gene>
<dbReference type="KEGG" id="rbd:ALSL_1964"/>
<dbReference type="HAMAP" id="MF_01062">
    <property type="entry name" value="PSRP"/>
    <property type="match status" value="1"/>
</dbReference>
<keyword evidence="2 5" id="KW-0808">Transferase</keyword>
<dbReference type="GO" id="GO:0016776">
    <property type="term" value="F:phosphotransferase activity, phosphate group as acceptor"/>
    <property type="evidence" value="ECO:0007669"/>
    <property type="project" value="UniProtKB-UniRule"/>
</dbReference>
<comment type="similarity">
    <text evidence="5">Belongs to the pyruvate, phosphate/water dikinase regulatory protein family. PSRP subfamily.</text>
</comment>
<dbReference type="Pfam" id="PF03618">
    <property type="entry name" value="Kinase-PPPase"/>
    <property type="match status" value="1"/>
</dbReference>
<dbReference type="EC" id="2.7.4.28" evidence="5"/>
<evidence type="ECO:0000256" key="5">
    <source>
        <dbReference type="HAMAP-Rule" id="MF_01062"/>
    </source>
</evidence>
<dbReference type="InterPro" id="IPR026530">
    <property type="entry name" value="PSRP"/>
</dbReference>
<dbReference type="GO" id="GO:0004674">
    <property type="term" value="F:protein serine/threonine kinase activity"/>
    <property type="evidence" value="ECO:0007669"/>
    <property type="project" value="UniProtKB-UniRule"/>
</dbReference>
<dbReference type="EMBL" id="AP018560">
    <property type="protein sequence ID" value="BBD80605.1"/>
    <property type="molecule type" value="Genomic_DNA"/>
</dbReference>
<dbReference type="InterPro" id="IPR005177">
    <property type="entry name" value="Kinase-pyrophosphorylase"/>
</dbReference>
<comment type="catalytic activity">
    <reaction evidence="5">
        <text>[pyruvate, water dikinase] + ADP = [pyruvate, water dikinase]-phosphate + AMP + H(+)</text>
        <dbReference type="Rhea" id="RHEA:46020"/>
        <dbReference type="Rhea" id="RHEA-COMP:11425"/>
        <dbReference type="Rhea" id="RHEA-COMP:11426"/>
        <dbReference type="ChEBI" id="CHEBI:15378"/>
        <dbReference type="ChEBI" id="CHEBI:43176"/>
        <dbReference type="ChEBI" id="CHEBI:68546"/>
        <dbReference type="ChEBI" id="CHEBI:456215"/>
        <dbReference type="ChEBI" id="CHEBI:456216"/>
        <dbReference type="EC" id="2.7.11.33"/>
    </reaction>
</comment>
<keyword evidence="3 5" id="KW-0547">Nucleotide-binding</keyword>
<keyword evidence="4 5" id="KW-0418">Kinase</keyword>